<dbReference type="GO" id="GO:0008168">
    <property type="term" value="F:methyltransferase activity"/>
    <property type="evidence" value="ECO:0007669"/>
    <property type="project" value="UniProtKB-KW"/>
</dbReference>
<sequence>MSNDSYRGVAKWLRYGVMKGAQVDKYLRGTRWRPVIKFFYRLIAPIYDSVASKLLDDYQEVATQLLRNVNLETTDTVLDLGCGTGVLTLPAAKMSRLSIGIDLSSEMLHQFVKKRQARQPIMLKGNVIYLPFVDQSFDRIVTAFMLLHLNDKEKSLVLAEAYRVLKSGGSIGCLSSRETIANVYNSHEKWYKLFGEAGFVKVNVIEVRDVYRYVTGHKL</sequence>
<keyword evidence="2" id="KW-0489">Methyltransferase</keyword>
<dbReference type="Gene3D" id="3.40.50.150">
    <property type="entry name" value="Vaccinia Virus protein VP39"/>
    <property type="match status" value="1"/>
</dbReference>
<dbReference type="SUPFAM" id="SSF53335">
    <property type="entry name" value="S-adenosyl-L-methionine-dependent methyltransferases"/>
    <property type="match status" value="1"/>
</dbReference>
<protein>
    <submittedName>
        <fullName evidence="2">Class I SAM-dependent methyltransferase</fullName>
    </submittedName>
</protein>
<keyword evidence="2" id="KW-0808">Transferase</keyword>
<dbReference type="KEGG" id="pmet:G4Y79_01570"/>
<dbReference type="Pfam" id="PF13649">
    <property type="entry name" value="Methyltransf_25"/>
    <property type="match status" value="1"/>
</dbReference>
<name>A0A7S8E9Y3_9CHLR</name>
<dbReference type="CDD" id="cd02440">
    <property type="entry name" value="AdoMet_MTases"/>
    <property type="match status" value="1"/>
</dbReference>
<evidence type="ECO:0000313" key="3">
    <source>
        <dbReference type="Proteomes" id="UP000594468"/>
    </source>
</evidence>
<reference evidence="2 3" key="1">
    <citation type="submission" date="2020-02" db="EMBL/GenBank/DDBJ databases">
        <authorList>
            <person name="Zheng R.K."/>
            <person name="Sun C.M."/>
        </authorList>
    </citation>
    <scope>NUCLEOTIDE SEQUENCE [LARGE SCALE GENOMIC DNA]</scope>
    <source>
        <strain evidence="3">rifampicinis</strain>
    </source>
</reference>
<evidence type="ECO:0000259" key="1">
    <source>
        <dbReference type="Pfam" id="PF13649"/>
    </source>
</evidence>
<dbReference type="Proteomes" id="UP000594468">
    <property type="component" value="Chromosome"/>
</dbReference>
<dbReference type="AlphaFoldDB" id="A0A7S8E9Y3"/>
<dbReference type="PANTHER" id="PTHR43591">
    <property type="entry name" value="METHYLTRANSFERASE"/>
    <property type="match status" value="1"/>
</dbReference>
<dbReference type="EMBL" id="CP062983">
    <property type="protein sequence ID" value="QPC83092.1"/>
    <property type="molecule type" value="Genomic_DNA"/>
</dbReference>
<dbReference type="GO" id="GO:0032259">
    <property type="term" value="P:methylation"/>
    <property type="evidence" value="ECO:0007669"/>
    <property type="project" value="UniProtKB-KW"/>
</dbReference>
<accession>A0A7S8E9Y3</accession>
<dbReference type="InterPro" id="IPR029063">
    <property type="entry name" value="SAM-dependent_MTases_sf"/>
</dbReference>
<keyword evidence="3" id="KW-1185">Reference proteome</keyword>
<dbReference type="RefSeq" id="WP_195171161.1">
    <property type="nucleotide sequence ID" value="NZ_CP062983.1"/>
</dbReference>
<organism evidence="2 3">
    <name type="scientific">Phototrophicus methaneseepsis</name>
    <dbReference type="NCBI Taxonomy" id="2710758"/>
    <lineage>
        <taxon>Bacteria</taxon>
        <taxon>Bacillati</taxon>
        <taxon>Chloroflexota</taxon>
        <taxon>Candidatus Thermofontia</taxon>
        <taxon>Phototrophicales</taxon>
        <taxon>Phototrophicaceae</taxon>
        <taxon>Phototrophicus</taxon>
    </lineage>
</organism>
<feature type="domain" description="Methyltransferase" evidence="1">
    <location>
        <begin position="77"/>
        <end position="169"/>
    </location>
</feature>
<proteinExistence type="predicted"/>
<dbReference type="InterPro" id="IPR041698">
    <property type="entry name" value="Methyltransf_25"/>
</dbReference>
<evidence type="ECO:0000313" key="2">
    <source>
        <dbReference type="EMBL" id="QPC83092.1"/>
    </source>
</evidence>
<gene>
    <name evidence="2" type="ORF">G4Y79_01570</name>
</gene>